<dbReference type="InterPro" id="IPR001155">
    <property type="entry name" value="OxRdtase_FMN_N"/>
</dbReference>
<sequence length="439" mass="49069">MSDRPDPLARPLQLPCGTRLPNRLCKAAMTEGLADAGLRPTARLAALYRRWSEGGAGLLLTGNVQIDRRVLERPGNVAIDPAPTDAETMQRLREWSRAGTVGGNHLWMQISHAGRQSPWYVTRQPLAPSAVQLKLLGNYARPRALNEDEILDFIERYARVAVVARETGFTGVQIHSAHGYLLSSFLSPVTNLRSDAWGGSLRNRARMLIETIRATRKAVGRDFPVALKLNSDDFRKGGFTHADCLQLVQWLNDESLDLLELSGGTYEQPRLLGFSGKTEDAAPQRESTVLREAYFLDYAADVRKIATMPLMVTGGFRTRAGIEEALDSGAVDVVGLGRPLCGEPDLPKRLLAGEITEMPRYEKQMQLGTGIFAPTSTVFVLKLINLLGQQGWFYLQIFRLADGKTPDFKLGVFGSFWRYLLDEYRQAWRVQRARLKRWS</sequence>
<gene>
    <name evidence="4" type="ORF">G7Y85_17295</name>
</gene>
<protein>
    <submittedName>
        <fullName evidence="4">NADH:flavin oxidoreductase/NADH oxidase family protein</fullName>
    </submittedName>
</protein>
<dbReference type="Gene3D" id="3.20.20.70">
    <property type="entry name" value="Aldolase class I"/>
    <property type="match status" value="1"/>
</dbReference>
<dbReference type="Pfam" id="PF00724">
    <property type="entry name" value="Oxidored_FMN"/>
    <property type="match status" value="1"/>
</dbReference>
<dbReference type="InterPro" id="IPR051799">
    <property type="entry name" value="NADH_flavin_oxidoreductase"/>
</dbReference>
<proteinExistence type="predicted"/>
<dbReference type="PANTHER" id="PTHR43656:SF2">
    <property type="entry name" value="BINDING OXIDOREDUCTASE, PUTATIVE (AFU_ORTHOLOGUE AFUA_2G08260)-RELATED"/>
    <property type="match status" value="1"/>
</dbReference>
<keyword evidence="5" id="KW-1185">Reference proteome</keyword>
<dbReference type="CDD" id="cd04733">
    <property type="entry name" value="OYE_like_2_FMN"/>
    <property type="match status" value="1"/>
</dbReference>
<name>A0A6M2BWM0_9GAMM</name>
<dbReference type="RefSeq" id="WP_166260254.1">
    <property type="nucleotide sequence ID" value="NZ_JAAMOW010000009.1"/>
</dbReference>
<evidence type="ECO:0000256" key="2">
    <source>
        <dbReference type="ARBA" id="ARBA00023002"/>
    </source>
</evidence>
<evidence type="ECO:0000313" key="4">
    <source>
        <dbReference type="EMBL" id="NGY06533.1"/>
    </source>
</evidence>
<evidence type="ECO:0000259" key="3">
    <source>
        <dbReference type="Pfam" id="PF00724"/>
    </source>
</evidence>
<dbReference type="InterPro" id="IPR013785">
    <property type="entry name" value="Aldolase_TIM"/>
</dbReference>
<organism evidence="4 5">
    <name type="scientific">Solimonas terrae</name>
    <dbReference type="NCBI Taxonomy" id="1396819"/>
    <lineage>
        <taxon>Bacteria</taxon>
        <taxon>Pseudomonadati</taxon>
        <taxon>Pseudomonadota</taxon>
        <taxon>Gammaproteobacteria</taxon>
        <taxon>Nevskiales</taxon>
        <taxon>Nevskiaceae</taxon>
        <taxon>Solimonas</taxon>
    </lineage>
</organism>
<keyword evidence="1" id="KW-0285">Flavoprotein</keyword>
<dbReference type="Proteomes" id="UP000472676">
    <property type="component" value="Unassembled WGS sequence"/>
</dbReference>
<dbReference type="AlphaFoldDB" id="A0A6M2BWM0"/>
<dbReference type="GO" id="GO:0016491">
    <property type="term" value="F:oxidoreductase activity"/>
    <property type="evidence" value="ECO:0007669"/>
    <property type="project" value="UniProtKB-KW"/>
</dbReference>
<dbReference type="GO" id="GO:0010181">
    <property type="term" value="F:FMN binding"/>
    <property type="evidence" value="ECO:0007669"/>
    <property type="project" value="InterPro"/>
</dbReference>
<accession>A0A6M2BWM0</accession>
<keyword evidence="2" id="KW-0560">Oxidoreductase</keyword>
<evidence type="ECO:0000313" key="5">
    <source>
        <dbReference type="Proteomes" id="UP000472676"/>
    </source>
</evidence>
<dbReference type="SUPFAM" id="SSF51395">
    <property type="entry name" value="FMN-linked oxidoreductases"/>
    <property type="match status" value="1"/>
</dbReference>
<dbReference type="EMBL" id="JAAMOW010000009">
    <property type="protein sequence ID" value="NGY06533.1"/>
    <property type="molecule type" value="Genomic_DNA"/>
</dbReference>
<dbReference type="PANTHER" id="PTHR43656">
    <property type="entry name" value="BINDING OXIDOREDUCTASE, PUTATIVE (AFU_ORTHOLOGUE AFUA_2G08260)-RELATED"/>
    <property type="match status" value="1"/>
</dbReference>
<comment type="caution">
    <text evidence="4">The sequence shown here is derived from an EMBL/GenBank/DDBJ whole genome shotgun (WGS) entry which is preliminary data.</text>
</comment>
<reference evidence="4 5" key="1">
    <citation type="journal article" date="2014" name="Int. J. Syst. Evol. Microbiol.">
        <title>Solimonas terrae sp. nov., isolated from soil.</title>
        <authorList>
            <person name="Kim S.J."/>
            <person name="Moon J.Y."/>
            <person name="Weon H.Y."/>
            <person name="Ahn J.H."/>
            <person name="Chen W.M."/>
            <person name="Kwon S.W."/>
        </authorList>
    </citation>
    <scope>NUCLEOTIDE SEQUENCE [LARGE SCALE GENOMIC DNA]</scope>
    <source>
        <strain evidence="4 5">KIS83-12</strain>
    </source>
</reference>
<evidence type="ECO:0000256" key="1">
    <source>
        <dbReference type="ARBA" id="ARBA00022630"/>
    </source>
</evidence>
<feature type="domain" description="NADH:flavin oxidoreductase/NADH oxidase N-terminal" evidence="3">
    <location>
        <begin position="10"/>
        <end position="352"/>
    </location>
</feature>